<name>R4G545_RHOPR</name>
<organism evidence="9">
    <name type="scientific">Rhodnius prolixus</name>
    <name type="common">Triatomid bug</name>
    <dbReference type="NCBI Taxonomy" id="13249"/>
    <lineage>
        <taxon>Eukaryota</taxon>
        <taxon>Metazoa</taxon>
        <taxon>Ecdysozoa</taxon>
        <taxon>Arthropoda</taxon>
        <taxon>Hexapoda</taxon>
        <taxon>Insecta</taxon>
        <taxon>Pterygota</taxon>
        <taxon>Neoptera</taxon>
        <taxon>Paraneoptera</taxon>
        <taxon>Hemiptera</taxon>
        <taxon>Heteroptera</taxon>
        <taxon>Panheteroptera</taxon>
        <taxon>Cimicomorpha</taxon>
        <taxon>Reduviidae</taxon>
        <taxon>Triatominae</taxon>
        <taxon>Rhodnius</taxon>
    </lineage>
</organism>
<dbReference type="SUPFAM" id="SSF52943">
    <property type="entry name" value="ATP synthase (F1-ATPase), gamma subunit"/>
    <property type="match status" value="1"/>
</dbReference>
<dbReference type="CDD" id="cd12151">
    <property type="entry name" value="F1-ATPase_gamma"/>
    <property type="match status" value="1"/>
</dbReference>
<dbReference type="PANTHER" id="PTHR11693">
    <property type="entry name" value="ATP SYNTHASE GAMMA CHAIN"/>
    <property type="match status" value="1"/>
</dbReference>
<keyword evidence="8" id="KW-0066">ATP synthesis</keyword>
<dbReference type="PANTHER" id="PTHR11693:SF22">
    <property type="entry name" value="ATP SYNTHASE SUBUNIT GAMMA, MITOCHONDRIAL"/>
    <property type="match status" value="1"/>
</dbReference>
<accession>R4G545</accession>
<sequence length="266" mass="30020">LKHVKEHIKAISNIKKITTSMKMVSATKFLKAEKQLVTARPFGLAAKHFYDLNPLTFDTTQLIIYFCPVTSDRGLCGSMPSRICKFARSRFPAANKYKLICLGEKTRLNFLMDLKEQISLVVNGLGHKTTTFIDASLITERVLFQTDFIYGKLIHGRYINFMSFDVRELTIYAPPVVVEARELDKYDTESEITSYVEFSIAVIIFHAICESSVVELASRMNAMTNAAVNAGSLSKALSKKFNRMRQQAITRELIDIISGARVISEK</sequence>
<keyword evidence="5" id="KW-0406">Ion transport</keyword>
<evidence type="ECO:0000256" key="3">
    <source>
        <dbReference type="ARBA" id="ARBA00022448"/>
    </source>
</evidence>
<evidence type="ECO:0000256" key="2">
    <source>
        <dbReference type="ARBA" id="ARBA00007681"/>
    </source>
</evidence>
<keyword evidence="7" id="KW-0139">CF(1)</keyword>
<dbReference type="AlphaFoldDB" id="R4G545"/>
<keyword evidence="4" id="KW-0375">Hydrogen ion transport</keyword>
<comment type="subcellular location">
    <subcellularLocation>
        <location evidence="1">Membrane</location>
        <topology evidence="1">Peripheral membrane protein</topology>
    </subcellularLocation>
</comment>
<dbReference type="PRINTS" id="PR00126">
    <property type="entry name" value="ATPASEGAMMA"/>
</dbReference>
<dbReference type="GO" id="GO:0045259">
    <property type="term" value="C:proton-transporting ATP synthase complex"/>
    <property type="evidence" value="ECO:0007669"/>
    <property type="project" value="UniProtKB-KW"/>
</dbReference>
<evidence type="ECO:0000256" key="7">
    <source>
        <dbReference type="ARBA" id="ARBA00023196"/>
    </source>
</evidence>
<comment type="similarity">
    <text evidence="2">Belongs to the ATPase gamma chain family.</text>
</comment>
<dbReference type="Gene3D" id="3.40.1380.10">
    <property type="match status" value="1"/>
</dbReference>
<evidence type="ECO:0000256" key="4">
    <source>
        <dbReference type="ARBA" id="ARBA00022781"/>
    </source>
</evidence>
<keyword evidence="6" id="KW-0472">Membrane</keyword>
<protein>
    <submittedName>
        <fullName evidence="9">Putative atp synthase-gamma chain</fullName>
    </submittedName>
</protein>
<dbReference type="EMBL" id="GAHY01000216">
    <property type="protein sequence ID" value="JAA77294.1"/>
    <property type="molecule type" value="mRNA"/>
</dbReference>
<keyword evidence="3" id="KW-0813">Transport</keyword>
<proteinExistence type="evidence at transcript level"/>
<evidence type="ECO:0000313" key="9">
    <source>
        <dbReference type="EMBL" id="JAA77294.1"/>
    </source>
</evidence>
<evidence type="ECO:0000256" key="8">
    <source>
        <dbReference type="ARBA" id="ARBA00023310"/>
    </source>
</evidence>
<dbReference type="Gene3D" id="1.10.287.80">
    <property type="entry name" value="ATP synthase, gamma subunit, helix hairpin domain"/>
    <property type="match status" value="1"/>
</dbReference>
<evidence type="ECO:0000256" key="6">
    <source>
        <dbReference type="ARBA" id="ARBA00023136"/>
    </source>
</evidence>
<evidence type="ECO:0000256" key="1">
    <source>
        <dbReference type="ARBA" id="ARBA00004170"/>
    </source>
</evidence>
<dbReference type="Pfam" id="PF00231">
    <property type="entry name" value="ATP-synt"/>
    <property type="match status" value="1"/>
</dbReference>
<dbReference type="GO" id="GO:0046933">
    <property type="term" value="F:proton-transporting ATP synthase activity, rotational mechanism"/>
    <property type="evidence" value="ECO:0007669"/>
    <property type="project" value="InterPro"/>
</dbReference>
<reference evidence="9" key="1">
    <citation type="submission" date="2013-04" db="EMBL/GenBank/DDBJ databases">
        <title>An insight into the transcriptome of the digestive tract of the blood sucking bug, Rhodnius prolixus.</title>
        <authorList>
            <person name="Ribeiro J.M.C."/>
            <person name="Genta F.A."/>
            <person name="Sorgine M.H.F."/>
            <person name="Paiva-Silva G.O."/>
            <person name="Majerowicz D."/>
            <person name="Medeiros M."/>
            <person name="Koerich L."/>
            <person name="Terra W.R."/>
            <person name="Ferreira C."/>
            <person name="Pimentel A.C."/>
            <person name="Bisch P.M."/>
            <person name="Diniz M.M.P."/>
            <person name="Nascimento R."/>
            <person name="Salmon D."/>
            <person name="Silber A.M."/>
            <person name="Alves M."/>
            <person name="Oliveira M.F."/>
            <person name="Gondim K.C."/>
            <person name="Silva Neto M.A.C."/>
            <person name="Atella G.C."/>
            <person name="Araujo H."/>
            <person name="Dias F.S."/>
            <person name="Polycarpo C.R."/>
            <person name="Fampa P."/>
            <person name="Melo A.C."/>
            <person name="Tanaka A.S."/>
            <person name="Balczun C."/>
            <person name="Oliveira J.H.M."/>
            <person name="Goncalves R."/>
            <person name="Lazoski C."/>
            <person name="Pereira M.A."/>
            <person name="Rivera-Pomar R."/>
            <person name="Diambra L."/>
            <person name="Schaub G.A."/>
            <person name="Garcia E.S."/>
            <person name="Azambuja P."/>
            <person name="Braz G.R.C."/>
            <person name="Oliveira P.L."/>
        </authorList>
    </citation>
    <scope>NUCLEOTIDE SEQUENCE</scope>
</reference>
<dbReference type="InterPro" id="IPR000131">
    <property type="entry name" value="ATP_synth_F1_gsu"/>
</dbReference>
<dbReference type="VEuPathDB" id="VectorBase:RPRC005494"/>
<evidence type="ECO:0000256" key="5">
    <source>
        <dbReference type="ARBA" id="ARBA00023065"/>
    </source>
</evidence>
<dbReference type="InterPro" id="IPR035968">
    <property type="entry name" value="ATP_synth_F1_ATPase_gsu"/>
</dbReference>
<feature type="non-terminal residue" evidence="9">
    <location>
        <position position="1"/>
    </location>
</feature>